<keyword evidence="2 4" id="KW-1184">Jasmonic acid signaling pathway</keyword>
<feature type="compositionally biased region" description="Polar residues" evidence="5">
    <location>
        <begin position="88"/>
        <end position="99"/>
    </location>
</feature>
<comment type="subcellular location">
    <subcellularLocation>
        <location evidence="4">Nucleus</location>
    </subcellularLocation>
</comment>
<dbReference type="PROSITE" id="PS51320">
    <property type="entry name" value="TIFY"/>
    <property type="match status" value="1"/>
</dbReference>
<protein>
    <recommendedName>
        <fullName evidence="4">Protein TIFY</fullName>
    </recommendedName>
    <alternativeName>
        <fullName evidence="4">Jasmonate ZIM domain-containing protein</fullName>
    </alternativeName>
</protein>
<gene>
    <name evidence="7" type="ORF">Cni_G24106</name>
</gene>
<reference evidence="7 8" key="1">
    <citation type="submission" date="2023-10" db="EMBL/GenBank/DDBJ databases">
        <title>Chromosome-scale genome assembly provides insights into flower coloration mechanisms of Canna indica.</title>
        <authorList>
            <person name="Li C."/>
        </authorList>
    </citation>
    <scope>NUCLEOTIDE SEQUENCE [LARGE SCALE GENOMIC DNA]</scope>
    <source>
        <tissue evidence="7">Flower</tissue>
    </source>
</reference>
<organism evidence="7 8">
    <name type="scientific">Canna indica</name>
    <name type="common">Indian-shot</name>
    <dbReference type="NCBI Taxonomy" id="4628"/>
    <lineage>
        <taxon>Eukaryota</taxon>
        <taxon>Viridiplantae</taxon>
        <taxon>Streptophyta</taxon>
        <taxon>Embryophyta</taxon>
        <taxon>Tracheophyta</taxon>
        <taxon>Spermatophyta</taxon>
        <taxon>Magnoliopsida</taxon>
        <taxon>Liliopsida</taxon>
        <taxon>Zingiberales</taxon>
        <taxon>Cannaceae</taxon>
        <taxon>Canna</taxon>
    </lineage>
</organism>
<comment type="domain">
    <text evidence="4">The jas domain is required for interaction with COI1.</text>
</comment>
<dbReference type="SMART" id="SM00979">
    <property type="entry name" value="TIFY"/>
    <property type="match status" value="1"/>
</dbReference>
<proteinExistence type="inferred from homology"/>
<evidence type="ECO:0000313" key="7">
    <source>
        <dbReference type="EMBL" id="WOL15325.1"/>
    </source>
</evidence>
<dbReference type="GO" id="GO:0005634">
    <property type="term" value="C:nucleus"/>
    <property type="evidence" value="ECO:0007669"/>
    <property type="project" value="UniProtKB-SubCell"/>
</dbReference>
<dbReference type="EMBL" id="CP136896">
    <property type="protein sequence ID" value="WOL15325.1"/>
    <property type="molecule type" value="Genomic_DNA"/>
</dbReference>
<comment type="similarity">
    <text evidence="1 4">Belongs to the TIFY/JAZ family.</text>
</comment>
<dbReference type="AlphaFoldDB" id="A0AAQ3KVD4"/>
<evidence type="ECO:0000313" key="8">
    <source>
        <dbReference type="Proteomes" id="UP001327560"/>
    </source>
</evidence>
<dbReference type="GO" id="GO:2000022">
    <property type="term" value="P:regulation of jasmonic acid mediated signaling pathway"/>
    <property type="evidence" value="ECO:0007669"/>
    <property type="project" value="UniProtKB-UniRule"/>
</dbReference>
<comment type="function">
    <text evidence="4">Repressor of jasmonate responses.</text>
</comment>
<evidence type="ECO:0000256" key="4">
    <source>
        <dbReference type="RuleBase" id="RU369065"/>
    </source>
</evidence>
<sequence length="158" mass="17830">MAEIGCDPELRLSLGVADGDDNGRAIRRPSSARLSRVASLLKNSEPKKQQMTIFYKGRVCVCDATEFQARAIISMANKEMDGMKMMKNTNQQQESTDSTHCPPPLSSPRPVPQILNPGQSMRRSLQMFLQKRKARIHEASPYTQKHKLFLFPIELKQA</sequence>
<evidence type="ECO:0000259" key="6">
    <source>
        <dbReference type="PROSITE" id="PS51320"/>
    </source>
</evidence>
<feature type="region of interest" description="Disordered" evidence="5">
    <location>
        <begin position="88"/>
        <end position="117"/>
    </location>
</feature>
<dbReference type="InterPro" id="IPR018467">
    <property type="entry name" value="CCT_CS"/>
</dbReference>
<keyword evidence="3" id="KW-0832">Ubl conjugation</keyword>
<name>A0AAQ3KVD4_9LILI</name>
<dbReference type="GO" id="GO:0009611">
    <property type="term" value="P:response to wounding"/>
    <property type="evidence" value="ECO:0007669"/>
    <property type="project" value="UniProtKB-UniRule"/>
</dbReference>
<evidence type="ECO:0000256" key="2">
    <source>
        <dbReference type="ARBA" id="ARBA00022819"/>
    </source>
</evidence>
<dbReference type="InterPro" id="IPR010399">
    <property type="entry name" value="Tify_dom"/>
</dbReference>
<keyword evidence="4" id="KW-0539">Nucleus</keyword>
<dbReference type="Pfam" id="PF06200">
    <property type="entry name" value="tify"/>
    <property type="match status" value="1"/>
</dbReference>
<keyword evidence="8" id="KW-1185">Reference proteome</keyword>
<feature type="domain" description="Tify" evidence="6">
    <location>
        <begin position="44"/>
        <end position="78"/>
    </location>
</feature>
<dbReference type="InterPro" id="IPR040390">
    <property type="entry name" value="TIFY/JAZ"/>
</dbReference>
<feature type="compositionally biased region" description="Pro residues" evidence="5">
    <location>
        <begin position="101"/>
        <end position="111"/>
    </location>
</feature>
<dbReference type="GO" id="GO:0031347">
    <property type="term" value="P:regulation of defense response"/>
    <property type="evidence" value="ECO:0007669"/>
    <property type="project" value="UniProtKB-UniRule"/>
</dbReference>
<dbReference type="Pfam" id="PF09425">
    <property type="entry name" value="Jas_motif"/>
    <property type="match status" value="1"/>
</dbReference>
<accession>A0AAQ3KVD4</accession>
<dbReference type="PANTHER" id="PTHR33077">
    <property type="entry name" value="PROTEIN TIFY 4A-RELATED-RELATED"/>
    <property type="match status" value="1"/>
</dbReference>
<evidence type="ECO:0000256" key="5">
    <source>
        <dbReference type="SAM" id="MobiDB-lite"/>
    </source>
</evidence>
<dbReference type="Proteomes" id="UP001327560">
    <property type="component" value="Chromosome 7"/>
</dbReference>
<dbReference type="PANTHER" id="PTHR33077:SF17">
    <property type="entry name" value="PROTEIN TIFY 5B"/>
    <property type="match status" value="1"/>
</dbReference>
<evidence type="ECO:0000256" key="1">
    <source>
        <dbReference type="ARBA" id="ARBA00008614"/>
    </source>
</evidence>
<evidence type="ECO:0000256" key="3">
    <source>
        <dbReference type="ARBA" id="ARBA00022843"/>
    </source>
</evidence>